<keyword evidence="4" id="KW-0547">Nucleotide-binding</keyword>
<evidence type="ECO:0000256" key="1">
    <source>
        <dbReference type="ARBA" id="ARBA00004417"/>
    </source>
</evidence>
<feature type="domain" description="ABC transporter" evidence="6">
    <location>
        <begin position="314"/>
        <end position="571"/>
    </location>
</feature>
<evidence type="ECO:0000256" key="5">
    <source>
        <dbReference type="ARBA" id="ARBA00022840"/>
    </source>
</evidence>
<dbReference type="Gene3D" id="3.40.50.300">
    <property type="entry name" value="P-loop containing nucleotide triphosphate hydrolases"/>
    <property type="match status" value="2"/>
</dbReference>
<dbReference type="Pfam" id="PF08352">
    <property type="entry name" value="oligo_HPY"/>
    <property type="match status" value="2"/>
</dbReference>
<keyword evidence="3" id="KW-0813">Transport</keyword>
<dbReference type="InterPro" id="IPR017871">
    <property type="entry name" value="ABC_transporter-like_CS"/>
</dbReference>
<organism evidence="7 8">
    <name type="scientific">Paracoccus litorisediminis</name>
    <dbReference type="NCBI Taxonomy" id="2006130"/>
    <lineage>
        <taxon>Bacteria</taxon>
        <taxon>Pseudomonadati</taxon>
        <taxon>Pseudomonadota</taxon>
        <taxon>Alphaproteobacteria</taxon>
        <taxon>Rhodobacterales</taxon>
        <taxon>Paracoccaceae</taxon>
        <taxon>Paracoccus</taxon>
    </lineage>
</organism>
<protein>
    <submittedName>
        <fullName evidence="7">Dipeptide ABC transporter ATP-binding protein</fullName>
    </submittedName>
</protein>
<dbReference type="GO" id="GO:0005524">
    <property type="term" value="F:ATP binding"/>
    <property type="evidence" value="ECO:0007669"/>
    <property type="project" value="UniProtKB-KW"/>
</dbReference>
<reference evidence="7 8" key="1">
    <citation type="submission" date="2019-11" db="EMBL/GenBank/DDBJ databases">
        <authorList>
            <person name="Dong K."/>
        </authorList>
    </citation>
    <scope>NUCLEOTIDE SEQUENCE [LARGE SCALE GENOMIC DNA]</scope>
    <source>
        <strain evidence="7 8">NBRC 112902</strain>
    </source>
</reference>
<dbReference type="AlphaFoldDB" id="A0A844HHR1"/>
<dbReference type="OrthoDB" id="9802264at2"/>
<dbReference type="InterPro" id="IPR027417">
    <property type="entry name" value="P-loop_NTPase"/>
</dbReference>
<dbReference type="Proteomes" id="UP000449846">
    <property type="component" value="Unassembled WGS sequence"/>
</dbReference>
<keyword evidence="5 7" id="KW-0067">ATP-binding</keyword>
<dbReference type="InterPro" id="IPR003439">
    <property type="entry name" value="ABC_transporter-like_ATP-bd"/>
</dbReference>
<dbReference type="CDD" id="cd03257">
    <property type="entry name" value="ABC_NikE_OppD_transporters"/>
    <property type="match status" value="2"/>
</dbReference>
<dbReference type="GO" id="GO:0005886">
    <property type="term" value="C:plasma membrane"/>
    <property type="evidence" value="ECO:0007669"/>
    <property type="project" value="UniProtKB-SubCell"/>
</dbReference>
<dbReference type="PANTHER" id="PTHR43776:SF7">
    <property type="entry name" value="D,D-DIPEPTIDE TRANSPORT ATP-BINDING PROTEIN DDPF-RELATED"/>
    <property type="match status" value="1"/>
</dbReference>
<dbReference type="PROSITE" id="PS50893">
    <property type="entry name" value="ABC_TRANSPORTER_2"/>
    <property type="match status" value="2"/>
</dbReference>
<comment type="caution">
    <text evidence="7">The sequence shown here is derived from an EMBL/GenBank/DDBJ whole genome shotgun (WGS) entry which is preliminary data.</text>
</comment>
<evidence type="ECO:0000256" key="3">
    <source>
        <dbReference type="ARBA" id="ARBA00022448"/>
    </source>
</evidence>
<name>A0A844HHR1_9RHOB</name>
<dbReference type="InterPro" id="IPR013563">
    <property type="entry name" value="Oligopep_ABC_C"/>
</dbReference>
<dbReference type="InterPro" id="IPR050319">
    <property type="entry name" value="ABC_transp_ATP-bind"/>
</dbReference>
<evidence type="ECO:0000313" key="8">
    <source>
        <dbReference type="Proteomes" id="UP000449846"/>
    </source>
</evidence>
<evidence type="ECO:0000256" key="2">
    <source>
        <dbReference type="ARBA" id="ARBA00005417"/>
    </source>
</evidence>
<feature type="domain" description="ABC transporter" evidence="6">
    <location>
        <begin position="8"/>
        <end position="268"/>
    </location>
</feature>
<dbReference type="NCBIfam" id="NF008453">
    <property type="entry name" value="PRK11308.1"/>
    <property type="match status" value="2"/>
</dbReference>
<gene>
    <name evidence="7" type="ORF">GL300_09460</name>
</gene>
<dbReference type="EMBL" id="WMIG01000003">
    <property type="protein sequence ID" value="MTH59440.1"/>
    <property type="molecule type" value="Genomic_DNA"/>
</dbReference>
<evidence type="ECO:0000313" key="7">
    <source>
        <dbReference type="EMBL" id="MTH59440.1"/>
    </source>
</evidence>
<evidence type="ECO:0000259" key="6">
    <source>
        <dbReference type="PROSITE" id="PS50893"/>
    </source>
</evidence>
<dbReference type="SMART" id="SM00382">
    <property type="entry name" value="AAA"/>
    <property type="match status" value="2"/>
</dbReference>
<dbReference type="GO" id="GO:0055085">
    <property type="term" value="P:transmembrane transport"/>
    <property type="evidence" value="ECO:0007669"/>
    <property type="project" value="UniProtKB-ARBA"/>
</dbReference>
<dbReference type="PROSITE" id="PS00211">
    <property type="entry name" value="ABC_TRANSPORTER_1"/>
    <property type="match status" value="2"/>
</dbReference>
<dbReference type="SUPFAM" id="SSF52540">
    <property type="entry name" value="P-loop containing nucleoside triphosphate hydrolases"/>
    <property type="match status" value="2"/>
</dbReference>
<comment type="subcellular location">
    <subcellularLocation>
        <location evidence="1">Cell inner membrane</location>
        <topology evidence="1">Peripheral membrane protein</topology>
    </subcellularLocation>
</comment>
<keyword evidence="8" id="KW-1185">Reference proteome</keyword>
<dbReference type="InterPro" id="IPR003593">
    <property type="entry name" value="AAA+_ATPase"/>
</dbReference>
<proteinExistence type="inferred from homology"/>
<dbReference type="GO" id="GO:0015833">
    <property type="term" value="P:peptide transport"/>
    <property type="evidence" value="ECO:0007669"/>
    <property type="project" value="InterPro"/>
</dbReference>
<dbReference type="GO" id="GO:0016887">
    <property type="term" value="F:ATP hydrolysis activity"/>
    <property type="evidence" value="ECO:0007669"/>
    <property type="project" value="InterPro"/>
</dbReference>
<accession>A0A844HHR1</accession>
<dbReference type="Pfam" id="PF00005">
    <property type="entry name" value="ABC_tran"/>
    <property type="match status" value="2"/>
</dbReference>
<dbReference type="PANTHER" id="PTHR43776">
    <property type="entry name" value="TRANSPORT ATP-BINDING PROTEIN"/>
    <property type="match status" value="1"/>
</dbReference>
<sequence>MTATRDLLRVEGLRVSFPLLGGDLTAVDGASLRVLPGRITALVGESGSGKSITGQTIMGLQPSQARVSGRIWFNPGEGEAGGPPLDLLTLPRDGRQIRAIRGDRIGMIFQEPMTSFSALHTIGNQLSEALRLHRPLTKREARERCEAMLARVGFGHPGRVFDMYPFELSGGMRQRAMIAMAAICGPDLLIADEPTTALDVTIQAQILGLIRDLQQELGMAVLLITHDLGVVANLADEVVVMHRGQVMEAGDTATIFHNPQHLYLRGLMQAVPVLGHAGRARLRPLREIPPDGIRELARLGRPEGRHEPSLRPLVSLREVSKAFLPRHQSWSLISSNAQPVTAVDRVSLDIMRGECLGLVGESGSGKTTIGKLLVRAMTPDAGTIIFDDGTEVIDIAEAQGPALDDLRSRVQMIFQDPVSSLSPRMTVGSILSEPLEIHRRGTPEERRRLVTALLSAIGLGQGAAARFPHSFSGGQRQRIGIARALALTPEFIICDEVVSALDVSVQAQILNLLKDLQRELHLTYLFISHDLGVVNYMADRIAVMWRGRLVEIGPRDLVMEAPVHPYTRALLAAIPVPDPARPLDPRARIPTARAEAEWPAVFREVPGQPARMVDLGAGHRVRMQELAHPEQMFQQRASG</sequence>
<evidence type="ECO:0000256" key="4">
    <source>
        <dbReference type="ARBA" id="ARBA00022741"/>
    </source>
</evidence>
<comment type="similarity">
    <text evidence="2">Belongs to the ABC transporter superfamily.</text>
</comment>